<reference evidence="5 6" key="1">
    <citation type="submission" date="2020-08" db="EMBL/GenBank/DDBJ databases">
        <title>Cohnella phylogeny.</title>
        <authorList>
            <person name="Dunlap C."/>
        </authorList>
    </citation>
    <scope>NUCLEOTIDE SEQUENCE [LARGE SCALE GENOMIC DNA]</scope>
    <source>
        <strain evidence="5 6">DSM 25241</strain>
    </source>
</reference>
<dbReference type="GO" id="GO:0043565">
    <property type="term" value="F:sequence-specific DNA binding"/>
    <property type="evidence" value="ECO:0007669"/>
    <property type="project" value="InterPro"/>
</dbReference>
<dbReference type="SUPFAM" id="SSF46689">
    <property type="entry name" value="Homeodomain-like"/>
    <property type="match status" value="2"/>
</dbReference>
<name>A0A841STK1_9BACL</name>
<keyword evidence="1" id="KW-0805">Transcription regulation</keyword>
<dbReference type="Pfam" id="PF02311">
    <property type="entry name" value="AraC_binding"/>
    <property type="match status" value="1"/>
</dbReference>
<dbReference type="PROSITE" id="PS01124">
    <property type="entry name" value="HTH_ARAC_FAMILY_2"/>
    <property type="match status" value="1"/>
</dbReference>
<gene>
    <name evidence="5" type="ORF">H7B67_10570</name>
</gene>
<accession>A0A841STK1</accession>
<proteinExistence type="predicted"/>
<dbReference type="SMART" id="SM00342">
    <property type="entry name" value="HTH_ARAC"/>
    <property type="match status" value="1"/>
</dbReference>
<dbReference type="InterPro" id="IPR003313">
    <property type="entry name" value="AraC-bd"/>
</dbReference>
<dbReference type="InterPro" id="IPR018060">
    <property type="entry name" value="HTH_AraC"/>
</dbReference>
<evidence type="ECO:0000256" key="3">
    <source>
        <dbReference type="ARBA" id="ARBA00023163"/>
    </source>
</evidence>
<evidence type="ECO:0000256" key="1">
    <source>
        <dbReference type="ARBA" id="ARBA00023015"/>
    </source>
</evidence>
<dbReference type="RefSeq" id="WP_185119788.1">
    <property type="nucleotide sequence ID" value="NZ_JACJVQ010000007.1"/>
</dbReference>
<keyword evidence="2" id="KW-0238">DNA-binding</keyword>
<keyword evidence="3" id="KW-0804">Transcription</keyword>
<evidence type="ECO:0000259" key="4">
    <source>
        <dbReference type="PROSITE" id="PS01124"/>
    </source>
</evidence>
<comment type="caution">
    <text evidence="5">The sequence shown here is derived from an EMBL/GenBank/DDBJ whole genome shotgun (WGS) entry which is preliminary data.</text>
</comment>
<dbReference type="Pfam" id="PF12833">
    <property type="entry name" value="HTH_18"/>
    <property type="match status" value="1"/>
</dbReference>
<evidence type="ECO:0000313" key="6">
    <source>
        <dbReference type="Proteomes" id="UP000535838"/>
    </source>
</evidence>
<dbReference type="SUPFAM" id="SSF51215">
    <property type="entry name" value="Regulatory protein AraC"/>
    <property type="match status" value="1"/>
</dbReference>
<dbReference type="PANTHER" id="PTHR43280:SF30">
    <property type="entry name" value="MMSAB OPERON REGULATORY PROTEIN"/>
    <property type="match status" value="1"/>
</dbReference>
<dbReference type="InterPro" id="IPR009057">
    <property type="entry name" value="Homeodomain-like_sf"/>
</dbReference>
<dbReference type="Proteomes" id="UP000535838">
    <property type="component" value="Unassembled WGS sequence"/>
</dbReference>
<keyword evidence="6" id="KW-1185">Reference proteome</keyword>
<dbReference type="AlphaFoldDB" id="A0A841STK1"/>
<protein>
    <submittedName>
        <fullName evidence="5">Helix-turn-helix domain-containing protein</fullName>
    </submittedName>
</protein>
<evidence type="ECO:0000256" key="2">
    <source>
        <dbReference type="ARBA" id="ARBA00023125"/>
    </source>
</evidence>
<evidence type="ECO:0000313" key="5">
    <source>
        <dbReference type="EMBL" id="MBB6634552.1"/>
    </source>
</evidence>
<dbReference type="Gene3D" id="1.10.10.60">
    <property type="entry name" value="Homeodomain-like"/>
    <property type="match status" value="2"/>
</dbReference>
<organism evidence="5 6">
    <name type="scientific">Cohnella thailandensis</name>
    <dbReference type="NCBI Taxonomy" id="557557"/>
    <lineage>
        <taxon>Bacteria</taxon>
        <taxon>Bacillati</taxon>
        <taxon>Bacillota</taxon>
        <taxon>Bacilli</taxon>
        <taxon>Bacillales</taxon>
        <taxon>Paenibacillaceae</taxon>
        <taxon>Cohnella</taxon>
    </lineage>
</organism>
<dbReference type="Gene3D" id="2.60.120.280">
    <property type="entry name" value="Regulatory protein AraC"/>
    <property type="match status" value="1"/>
</dbReference>
<feature type="domain" description="HTH araC/xylS-type" evidence="4">
    <location>
        <begin position="167"/>
        <end position="265"/>
    </location>
</feature>
<dbReference type="GO" id="GO:0003700">
    <property type="term" value="F:DNA-binding transcription factor activity"/>
    <property type="evidence" value="ECO:0007669"/>
    <property type="project" value="InterPro"/>
</dbReference>
<dbReference type="InterPro" id="IPR037923">
    <property type="entry name" value="HTH-like"/>
</dbReference>
<sequence length="273" mass="31290">MEPYDEPSRYDGKSYGIVISGHFQVDDTYATNRPDGMEDWLIAFTLSGKGYFKTPHGTAECTAGDLALLKPGTPHEYGTVKGENWNFVWAHFSSSSVGDQLLPAEPLLVQPFESGSIRTRLYEAFRRILSDSRERNEFWHELCVNSLREILILLSQRRSRKLDSRVAEALHYLSVHMRNPIQIDRLAKSIGISSSRLSHLFKEQTGLSIIDNLNQMRIRQAALLLEHTNRSASEVAYEVGFRNYNHFIEQFRRWIGTNPSGFRRELQSKPSPT</sequence>
<dbReference type="EMBL" id="JACJVQ010000007">
    <property type="protein sequence ID" value="MBB6634552.1"/>
    <property type="molecule type" value="Genomic_DNA"/>
</dbReference>
<dbReference type="PANTHER" id="PTHR43280">
    <property type="entry name" value="ARAC-FAMILY TRANSCRIPTIONAL REGULATOR"/>
    <property type="match status" value="1"/>
</dbReference>